<dbReference type="InterPro" id="IPR025855">
    <property type="entry name" value="Replic_Relax"/>
</dbReference>
<feature type="region of interest" description="Disordered" evidence="1">
    <location>
        <begin position="1"/>
        <end position="23"/>
    </location>
</feature>
<evidence type="ECO:0000313" key="2">
    <source>
        <dbReference type="EMBL" id="MEB8338024.1"/>
    </source>
</evidence>
<evidence type="ECO:0000313" key="3">
    <source>
        <dbReference type="Proteomes" id="UP001354931"/>
    </source>
</evidence>
<dbReference type="Proteomes" id="UP001354931">
    <property type="component" value="Unassembled WGS sequence"/>
</dbReference>
<dbReference type="RefSeq" id="WP_326015731.1">
    <property type="nucleotide sequence ID" value="NZ_JAOZYC010000088.1"/>
</dbReference>
<sequence length="358" mass="39944">MNTPPTPQRSLRAHRPHRPAPRAATNAEYIARLAGRLTERDQWLARMLYEHKVLTTGQITQLAWPSTRSANLRLLRLYQWRVVDRFQPFATYGSAPMHYVLDIAGAAVLARQDGLEQDEFGYRHDRALGLAHSLRLAHTVATNTFFTTLVDRSRHSGNGGRLTAWWSEARCRGFFGDIVRPDAYGRWRERGAEFEWFLEYDWGTERPADLVGEKLPGYAHLAATSGITTPILFWTPTARREERVRRALDIAAALLEEPSLVPAATTCTDLVPGEECADPAVRRWLPLGAPTSDPGLRLCLTELPTAWSELPAPGTAAAARQPDPEEDPEDHEAMPGPPRPPSPQPPSTPTGPRPRKVP</sequence>
<feature type="compositionally biased region" description="Basic residues" evidence="1">
    <location>
        <begin position="11"/>
        <end position="20"/>
    </location>
</feature>
<name>A0ABU6F210_9ACTN</name>
<organism evidence="2 3">
    <name type="scientific">Streptomyces endophyticus</name>
    <dbReference type="NCBI Taxonomy" id="714166"/>
    <lineage>
        <taxon>Bacteria</taxon>
        <taxon>Bacillati</taxon>
        <taxon>Actinomycetota</taxon>
        <taxon>Actinomycetes</taxon>
        <taxon>Kitasatosporales</taxon>
        <taxon>Streptomycetaceae</taxon>
        <taxon>Streptomyces</taxon>
    </lineage>
</organism>
<keyword evidence="3" id="KW-1185">Reference proteome</keyword>
<feature type="region of interest" description="Disordered" evidence="1">
    <location>
        <begin position="309"/>
        <end position="358"/>
    </location>
</feature>
<gene>
    <name evidence="2" type="ORF">OKJ99_10970</name>
</gene>
<dbReference type="Pfam" id="PF13814">
    <property type="entry name" value="Replic_Relax"/>
    <property type="match status" value="1"/>
</dbReference>
<accession>A0ABU6F210</accession>
<comment type="caution">
    <text evidence="2">The sequence shown here is derived from an EMBL/GenBank/DDBJ whole genome shotgun (WGS) entry which is preliminary data.</text>
</comment>
<proteinExistence type="predicted"/>
<evidence type="ECO:0000256" key="1">
    <source>
        <dbReference type="SAM" id="MobiDB-lite"/>
    </source>
</evidence>
<protein>
    <submittedName>
        <fullName evidence="2">Replication-relaxation family protein</fullName>
    </submittedName>
</protein>
<dbReference type="EMBL" id="JAOZYC010000088">
    <property type="protein sequence ID" value="MEB8338024.1"/>
    <property type="molecule type" value="Genomic_DNA"/>
</dbReference>
<reference evidence="2 3" key="1">
    <citation type="submission" date="2022-10" db="EMBL/GenBank/DDBJ databases">
        <authorList>
            <person name="Xie J."/>
            <person name="Shen N."/>
        </authorList>
    </citation>
    <scope>NUCLEOTIDE SEQUENCE [LARGE SCALE GENOMIC DNA]</scope>
    <source>
        <strain evidence="2 3">YIM65594</strain>
    </source>
</reference>
<feature type="compositionally biased region" description="Pro residues" evidence="1">
    <location>
        <begin position="335"/>
        <end position="352"/>
    </location>
</feature>